<name>A0A835YSW1_9STRA</name>
<reference evidence="5" key="1">
    <citation type="submission" date="2021-02" db="EMBL/GenBank/DDBJ databases">
        <title>First Annotated Genome of the Yellow-green Alga Tribonema minus.</title>
        <authorList>
            <person name="Mahan K.M."/>
        </authorList>
    </citation>
    <scope>NUCLEOTIDE SEQUENCE</scope>
    <source>
        <strain evidence="5">UTEX B ZZ1240</strain>
    </source>
</reference>
<keyword evidence="2 5" id="KW-0378">Hydrolase</keyword>
<evidence type="ECO:0000313" key="6">
    <source>
        <dbReference type="Proteomes" id="UP000664859"/>
    </source>
</evidence>
<feature type="domain" description="GH26" evidence="4">
    <location>
        <begin position="220"/>
        <end position="520"/>
    </location>
</feature>
<protein>
    <submittedName>
        <fullName evidence="5">Glycoside hydrolase superfamily</fullName>
    </submittedName>
</protein>
<evidence type="ECO:0000313" key="5">
    <source>
        <dbReference type="EMBL" id="KAG5180992.1"/>
    </source>
</evidence>
<evidence type="ECO:0000259" key="4">
    <source>
        <dbReference type="PROSITE" id="PS51764"/>
    </source>
</evidence>
<dbReference type="InterPro" id="IPR000805">
    <property type="entry name" value="Glyco_hydro_26"/>
</dbReference>
<sequence>MSQLHTKTVCCPKICGGKCGGPGCSDLSGGYNNCCAAGVAALNRSCLSTVAPCNMESSAEVIADPTCRLGVKSSNGEACCPRDACGGKCGGDGCNALPGGYHQCCYNGIAADDASCDDQAAPCLLTRAATPSPTPRVTPQPTPRPTVKATYAPPPAAADPTCALGTKSNPAAPKTHATADAVGLVAKIYRAEPPSDPYCLKGVLHPNGAQCCKAGCTTCGSSRCAYDALGKDACCSSVIAKNGRSCDYFPGPQQSIWSREAKYKMKFDSVLLYLPVQYLSWSWVKTFLDKGTGVQLVIEFIDNYSNLSDVAAGKYDGYLKKFGAFAKADGRLIYLRPLHEFNGDWYPWGIFREGNSLDAFKAAYRHVITVLRATGGNFKYQLSYNVKSANSNPTKFSDFYVGDDYLQICVSAYNMAGARYPDSRSLATILGYAYAQFESFAPSKPLCLAEMSTTSYGGDKPLWITDTWKSLAYQFTAVTTINWFLENKNVDVNVDWDLNTPADVKAWVDGYWNFKTATKPQ</sequence>
<dbReference type="InterPro" id="IPR017853">
    <property type="entry name" value="GH"/>
</dbReference>
<gene>
    <name evidence="5" type="ORF">JKP88DRAFT_279138</name>
</gene>
<dbReference type="PROSITE" id="PS51764">
    <property type="entry name" value="GH26"/>
    <property type="match status" value="1"/>
</dbReference>
<comment type="similarity">
    <text evidence="1">Belongs to the glycosyl hydrolase 26 family.</text>
</comment>
<dbReference type="Pfam" id="PF02156">
    <property type="entry name" value="Glyco_hydro_26"/>
    <property type="match status" value="1"/>
</dbReference>
<evidence type="ECO:0000256" key="2">
    <source>
        <dbReference type="ARBA" id="ARBA00022801"/>
    </source>
</evidence>
<dbReference type="Gene3D" id="3.20.20.80">
    <property type="entry name" value="Glycosidases"/>
    <property type="match status" value="1"/>
</dbReference>
<dbReference type="AlphaFoldDB" id="A0A835YSW1"/>
<dbReference type="Proteomes" id="UP000664859">
    <property type="component" value="Unassembled WGS sequence"/>
</dbReference>
<comment type="caution">
    <text evidence="5">The sequence shown here is derived from an EMBL/GenBank/DDBJ whole genome shotgun (WGS) entry which is preliminary data.</text>
</comment>
<keyword evidence="3" id="KW-0326">Glycosidase</keyword>
<dbReference type="InterPro" id="IPR022790">
    <property type="entry name" value="GH26_dom"/>
</dbReference>
<dbReference type="PANTHER" id="PTHR40079:SF4">
    <property type="entry name" value="GH26 DOMAIN-CONTAINING PROTEIN-RELATED"/>
    <property type="match status" value="1"/>
</dbReference>
<dbReference type="GO" id="GO:0016985">
    <property type="term" value="F:mannan endo-1,4-beta-mannosidase activity"/>
    <property type="evidence" value="ECO:0007669"/>
    <property type="project" value="InterPro"/>
</dbReference>
<dbReference type="SUPFAM" id="SSF51445">
    <property type="entry name" value="(Trans)glycosidases"/>
    <property type="match status" value="1"/>
</dbReference>
<organism evidence="5 6">
    <name type="scientific">Tribonema minus</name>
    <dbReference type="NCBI Taxonomy" id="303371"/>
    <lineage>
        <taxon>Eukaryota</taxon>
        <taxon>Sar</taxon>
        <taxon>Stramenopiles</taxon>
        <taxon>Ochrophyta</taxon>
        <taxon>PX clade</taxon>
        <taxon>Xanthophyceae</taxon>
        <taxon>Tribonematales</taxon>
        <taxon>Tribonemataceae</taxon>
        <taxon>Tribonema</taxon>
    </lineage>
</organism>
<dbReference type="EMBL" id="JAFCMP010000346">
    <property type="protein sequence ID" value="KAG5180992.1"/>
    <property type="molecule type" value="Genomic_DNA"/>
</dbReference>
<proteinExistence type="inferred from homology"/>
<dbReference type="GO" id="GO:0006080">
    <property type="term" value="P:substituted mannan metabolic process"/>
    <property type="evidence" value="ECO:0007669"/>
    <property type="project" value="InterPro"/>
</dbReference>
<evidence type="ECO:0000256" key="1">
    <source>
        <dbReference type="ARBA" id="ARBA00007754"/>
    </source>
</evidence>
<evidence type="ECO:0000256" key="3">
    <source>
        <dbReference type="ARBA" id="ARBA00023295"/>
    </source>
</evidence>
<keyword evidence="6" id="KW-1185">Reference proteome</keyword>
<accession>A0A835YSW1</accession>
<dbReference type="PANTHER" id="PTHR40079">
    <property type="entry name" value="MANNAN ENDO-1,4-BETA-MANNOSIDASE E-RELATED"/>
    <property type="match status" value="1"/>
</dbReference>